<evidence type="ECO:0000313" key="17">
    <source>
        <dbReference type="Proteomes" id="UP000710432"/>
    </source>
</evidence>
<evidence type="ECO:0000256" key="9">
    <source>
        <dbReference type="ARBA" id="ARBA00023054"/>
    </source>
</evidence>
<dbReference type="GO" id="GO:0003697">
    <property type="term" value="F:single-stranded DNA binding"/>
    <property type="evidence" value="ECO:0007669"/>
    <property type="project" value="TreeGrafter"/>
</dbReference>
<proteinExistence type="inferred from homology"/>
<evidence type="ECO:0000256" key="7">
    <source>
        <dbReference type="ARBA" id="ARBA00022840"/>
    </source>
</evidence>
<evidence type="ECO:0000256" key="4">
    <source>
        <dbReference type="ARBA" id="ARBA00022454"/>
    </source>
</evidence>
<gene>
    <name evidence="16" type="ORF">LTLLF_126165</name>
</gene>
<feature type="coiled-coil region" evidence="13">
    <location>
        <begin position="316"/>
        <end position="396"/>
    </location>
</feature>
<protein>
    <submittedName>
        <fullName evidence="16">Structural maintenance of chromosomes protein 6</fullName>
    </submittedName>
</protein>
<keyword evidence="7" id="KW-0067">ATP-binding</keyword>
<keyword evidence="8" id="KW-0779">Telomere</keyword>
<dbReference type="InterPro" id="IPR038729">
    <property type="entry name" value="Rad50/SbcC_AAA"/>
</dbReference>
<dbReference type="GO" id="GO:0005524">
    <property type="term" value="F:ATP binding"/>
    <property type="evidence" value="ECO:0007669"/>
    <property type="project" value="UniProtKB-KW"/>
</dbReference>
<dbReference type="GO" id="GO:0003684">
    <property type="term" value="F:damaged DNA binding"/>
    <property type="evidence" value="ECO:0007669"/>
    <property type="project" value="TreeGrafter"/>
</dbReference>
<accession>A0A8J6GTL5</accession>
<evidence type="ECO:0000256" key="13">
    <source>
        <dbReference type="SAM" id="Coils"/>
    </source>
</evidence>
<dbReference type="GO" id="GO:0030915">
    <property type="term" value="C:Smc5-Smc6 complex"/>
    <property type="evidence" value="ECO:0007669"/>
    <property type="project" value="TreeGrafter"/>
</dbReference>
<evidence type="ECO:0000259" key="15">
    <source>
        <dbReference type="Pfam" id="PF13476"/>
    </source>
</evidence>
<organism evidence="16 17">
    <name type="scientific">Microtus ochrogaster</name>
    <name type="common">Prairie vole</name>
    <dbReference type="NCBI Taxonomy" id="79684"/>
    <lineage>
        <taxon>Eukaryota</taxon>
        <taxon>Metazoa</taxon>
        <taxon>Chordata</taxon>
        <taxon>Craniata</taxon>
        <taxon>Vertebrata</taxon>
        <taxon>Euteleostomi</taxon>
        <taxon>Mammalia</taxon>
        <taxon>Eutheria</taxon>
        <taxon>Euarchontoglires</taxon>
        <taxon>Glires</taxon>
        <taxon>Rodentia</taxon>
        <taxon>Myomorpha</taxon>
        <taxon>Muroidea</taxon>
        <taxon>Cricetidae</taxon>
        <taxon>Arvicolinae</taxon>
        <taxon>Microtus</taxon>
    </lineage>
</organism>
<evidence type="ECO:0000256" key="11">
    <source>
        <dbReference type="ARBA" id="ARBA00023204"/>
    </source>
</evidence>
<feature type="domain" description="Rad50/SbcC-type AAA" evidence="15">
    <location>
        <begin position="56"/>
        <end position="283"/>
    </location>
</feature>
<dbReference type="PANTHER" id="PTHR19306">
    <property type="entry name" value="STRUCTURAL MAINTENANCE OF CHROMOSOMES 5,6 SMC5, SMC6"/>
    <property type="match status" value="1"/>
</dbReference>
<evidence type="ECO:0000256" key="14">
    <source>
        <dbReference type="SAM" id="MobiDB-lite"/>
    </source>
</evidence>
<dbReference type="GO" id="GO:0035861">
    <property type="term" value="C:site of double-strand break"/>
    <property type="evidence" value="ECO:0007669"/>
    <property type="project" value="TreeGrafter"/>
</dbReference>
<reference evidence="16" key="1">
    <citation type="submission" date="2020-03" db="EMBL/GenBank/DDBJ databases">
        <title>Studies in the Genomics of Life Span.</title>
        <authorList>
            <person name="Glass D."/>
        </authorList>
    </citation>
    <scope>NUCLEOTIDE SEQUENCE</scope>
    <source>
        <strain evidence="16">LTLLF</strain>
        <tissue evidence="16">Muscle</tissue>
    </source>
</reference>
<feature type="coiled-coil region" evidence="13">
    <location>
        <begin position="228"/>
        <end position="283"/>
    </location>
</feature>
<dbReference type="Proteomes" id="UP000710432">
    <property type="component" value="Unassembled WGS sequence"/>
</dbReference>
<feature type="region of interest" description="Disordered" evidence="14">
    <location>
        <begin position="1"/>
        <end position="32"/>
    </location>
</feature>
<dbReference type="GO" id="GO:0000724">
    <property type="term" value="P:double-strand break repair via homologous recombination"/>
    <property type="evidence" value="ECO:0007669"/>
    <property type="project" value="TreeGrafter"/>
</dbReference>
<dbReference type="GO" id="GO:0005634">
    <property type="term" value="C:nucleus"/>
    <property type="evidence" value="ECO:0007669"/>
    <property type="project" value="UniProtKB-SubCell"/>
</dbReference>
<comment type="similarity">
    <text evidence="3">Belongs to the SMC family. SMC6 subfamily.</text>
</comment>
<evidence type="ECO:0000256" key="12">
    <source>
        <dbReference type="ARBA" id="ARBA00023242"/>
    </source>
</evidence>
<dbReference type="EMBL" id="JAATJU010020561">
    <property type="protein sequence ID" value="KAH0516272.1"/>
    <property type="molecule type" value="Genomic_DNA"/>
</dbReference>
<evidence type="ECO:0000256" key="8">
    <source>
        <dbReference type="ARBA" id="ARBA00022895"/>
    </source>
</evidence>
<dbReference type="Gene3D" id="3.40.50.300">
    <property type="entry name" value="P-loop containing nucleotide triphosphate hydrolases"/>
    <property type="match status" value="2"/>
</dbReference>
<evidence type="ECO:0000256" key="2">
    <source>
        <dbReference type="ARBA" id="ARBA00004574"/>
    </source>
</evidence>
<comment type="caution">
    <text evidence="16">The sequence shown here is derived from an EMBL/GenBank/DDBJ whole genome shotgun (WGS) entry which is preliminary data.</text>
</comment>
<comment type="subcellular location">
    <subcellularLocation>
        <location evidence="2">Chromosome</location>
        <location evidence="2">Telomere</location>
    </subcellularLocation>
    <subcellularLocation>
        <location evidence="1">Nucleus</location>
    </subcellularLocation>
</comment>
<evidence type="ECO:0000313" key="16">
    <source>
        <dbReference type="EMBL" id="KAH0516272.1"/>
    </source>
</evidence>
<keyword evidence="9 13" id="KW-0175">Coiled coil</keyword>
<keyword evidence="4" id="KW-0158">Chromosome</keyword>
<sequence length="994" mass="114643">MAKRKEENFCSPENAKRPRQEELEDFDKDGDEDECTISFTNGTSTLTAAEVGIIESIQLRNFMCHSMLGPFKFGSNVNFVVGNNGSGKSAVLTALIVGLGGKAVATNRGSSLKGFVKAGQNSADISITLRNRGDDAFRANVYGDSIVVQQHISVDGSRSYKLKSEKGTVVSTKKEELIAILDHFNIQRLTELKRQCLEKEERFQNIAGLSTMKTNLEYLKHEMAWAVVNEIEKQLNAIRDNIKIGEERAAKLDRKMEEQQVRLNDAEKKYKDIQDKLEKISEETNARAPECMALKTDVIARTRAFNDAEVLYNRFLNEYKALKKDDEQLCKRIEELKKSTDQSLEPERLERQRRICWLKEKVQALQDQESSVNQEAAQFEQVIEKDKQEHVRIKREDLDVRHTLTYNQRQLKELKDSKTDRLKRFGPHVPALLEAIDDAYRRRQFTYKPIGPLGACIHLRDPELALAIESCLKGLLQAYCCHNHADERVLQSLMKKFYPPGTSRPQIIVSEFRSEVYDVRLRAAYHPEFPTVLTALEIDNAVVANSLIDMRSIETVLLIKNNSVARAVMQSQKPPKNCREAFTADGDQVFAGRYYSSENTRPKFLSRDVDSEISHLETEIENKKAHIINLQHHLSALEKDIKRNEELLKRCQLHYKEIKMKIRKNISEIRELENIEEHQSVDIATLEDEAEENKIKMQMVEKNMEQQKENMENLKSLKIEAENKYDTIKLKINQLSELADPLKDELNLADSEVDSQKRGKQHYEDKQKEHLDTLNKKRRELDMKEKELQEKMSQARQICPERIEVKKSASILDKEINRLRQKIQAEHASHGDREEIMKCLTLRCKLYFDNLLSQRAYCGKMNFDHKNETLSISVQPGEGNKASFNDMRALSGGERSFSTVCFILSLWSIAESPFRCLDEFDVYMDMVNRRIAMDMILKMADSQRFRQFILLTPQSMSSLPSSKLIRILRMSDPERGQATLPFRPVTQEEDDNTS</sequence>
<keyword evidence="6" id="KW-0227">DNA damage</keyword>
<feature type="compositionally biased region" description="Basic and acidic residues" evidence="14">
    <location>
        <begin position="1"/>
        <end position="21"/>
    </location>
</feature>
<keyword evidence="12" id="KW-0539">Nucleus</keyword>
<evidence type="ECO:0000256" key="3">
    <source>
        <dbReference type="ARBA" id="ARBA00006793"/>
    </source>
</evidence>
<dbReference type="GO" id="GO:0000781">
    <property type="term" value="C:chromosome, telomeric region"/>
    <property type="evidence" value="ECO:0007669"/>
    <property type="project" value="UniProtKB-SubCell"/>
</dbReference>
<evidence type="ECO:0000256" key="6">
    <source>
        <dbReference type="ARBA" id="ARBA00022763"/>
    </source>
</evidence>
<keyword evidence="10" id="KW-0233">DNA recombination</keyword>
<dbReference type="PANTHER" id="PTHR19306:SF6">
    <property type="entry name" value="STRUCTURAL MAINTENANCE OF CHROMOSOMES PROTEIN 6"/>
    <property type="match status" value="1"/>
</dbReference>
<dbReference type="InterPro" id="IPR027417">
    <property type="entry name" value="P-loop_NTPase"/>
</dbReference>
<keyword evidence="5" id="KW-0547">Nucleotide-binding</keyword>
<dbReference type="SUPFAM" id="SSF52540">
    <property type="entry name" value="P-loop containing nucleoside triphosphate hydrolases"/>
    <property type="match status" value="1"/>
</dbReference>
<dbReference type="AlphaFoldDB" id="A0A8J6GTL5"/>
<name>A0A8J6GTL5_MICOH</name>
<dbReference type="Pfam" id="PF13476">
    <property type="entry name" value="AAA_23"/>
    <property type="match status" value="1"/>
</dbReference>
<feature type="coiled-coil region" evidence="13">
    <location>
        <begin position="620"/>
        <end position="798"/>
    </location>
</feature>
<evidence type="ECO:0000256" key="1">
    <source>
        <dbReference type="ARBA" id="ARBA00004123"/>
    </source>
</evidence>
<feature type="compositionally biased region" description="Acidic residues" evidence="14">
    <location>
        <begin position="22"/>
        <end position="32"/>
    </location>
</feature>
<keyword evidence="11" id="KW-0234">DNA repair</keyword>
<dbReference type="GO" id="GO:0016887">
    <property type="term" value="F:ATP hydrolysis activity"/>
    <property type="evidence" value="ECO:0007669"/>
    <property type="project" value="InterPro"/>
</dbReference>
<evidence type="ECO:0000256" key="5">
    <source>
        <dbReference type="ARBA" id="ARBA00022741"/>
    </source>
</evidence>
<evidence type="ECO:0000256" key="10">
    <source>
        <dbReference type="ARBA" id="ARBA00023172"/>
    </source>
</evidence>